<organism evidence="2 3">
    <name type="scientific">Liparis tanakae</name>
    <name type="common">Tanaka's snailfish</name>
    <dbReference type="NCBI Taxonomy" id="230148"/>
    <lineage>
        <taxon>Eukaryota</taxon>
        <taxon>Metazoa</taxon>
        <taxon>Chordata</taxon>
        <taxon>Craniata</taxon>
        <taxon>Vertebrata</taxon>
        <taxon>Euteleostomi</taxon>
        <taxon>Actinopterygii</taxon>
        <taxon>Neopterygii</taxon>
        <taxon>Teleostei</taxon>
        <taxon>Neoteleostei</taxon>
        <taxon>Acanthomorphata</taxon>
        <taxon>Eupercaria</taxon>
        <taxon>Perciformes</taxon>
        <taxon>Cottioidei</taxon>
        <taxon>Cottales</taxon>
        <taxon>Liparidae</taxon>
        <taxon>Liparis</taxon>
    </lineage>
</organism>
<reference evidence="2 3" key="1">
    <citation type="submission" date="2019-03" db="EMBL/GenBank/DDBJ databases">
        <title>First draft genome of Liparis tanakae, snailfish: a comprehensive survey of snailfish specific genes.</title>
        <authorList>
            <person name="Kim W."/>
            <person name="Song I."/>
            <person name="Jeong J.-H."/>
            <person name="Kim D."/>
            <person name="Kim S."/>
            <person name="Ryu S."/>
            <person name="Song J.Y."/>
            <person name="Lee S.K."/>
        </authorList>
    </citation>
    <scope>NUCLEOTIDE SEQUENCE [LARGE SCALE GENOMIC DNA]</scope>
    <source>
        <tissue evidence="2">Muscle</tissue>
    </source>
</reference>
<dbReference type="EMBL" id="SRLO01001694">
    <property type="protein sequence ID" value="TNN35875.1"/>
    <property type="molecule type" value="Genomic_DNA"/>
</dbReference>
<protein>
    <submittedName>
        <fullName evidence="2">Uncharacterized protein</fullName>
    </submittedName>
</protein>
<accession>A0A4Z2F439</accession>
<dbReference type="Proteomes" id="UP000314294">
    <property type="component" value="Unassembled WGS sequence"/>
</dbReference>
<feature type="region of interest" description="Disordered" evidence="1">
    <location>
        <begin position="1"/>
        <end position="24"/>
    </location>
</feature>
<proteinExistence type="predicted"/>
<comment type="caution">
    <text evidence="2">The sequence shown here is derived from an EMBL/GenBank/DDBJ whole genome shotgun (WGS) entry which is preliminary data.</text>
</comment>
<sequence length="105" mass="11942">MTRKRNKDKQTATQREKNKKRAYRSCRATLTDSWWIGGRAPLGRVSLTSCSLTRPHERRGRSGGIRVFFWIPPKAIKSHPEAFCTAAAPLEPRGLRKDSGRFSSN</sequence>
<name>A0A4Z2F439_9TELE</name>
<evidence type="ECO:0000256" key="1">
    <source>
        <dbReference type="SAM" id="MobiDB-lite"/>
    </source>
</evidence>
<evidence type="ECO:0000313" key="3">
    <source>
        <dbReference type="Proteomes" id="UP000314294"/>
    </source>
</evidence>
<dbReference type="AlphaFoldDB" id="A0A4Z2F439"/>
<keyword evidence="3" id="KW-1185">Reference proteome</keyword>
<evidence type="ECO:0000313" key="2">
    <source>
        <dbReference type="EMBL" id="TNN35875.1"/>
    </source>
</evidence>
<gene>
    <name evidence="2" type="ORF">EYF80_053957</name>
</gene>